<sequence length="83" mass="9228">MQIFKSTEVARKFGAISQIVQTEPVCVESHGRPQMVMLSPAEYERLRRQDRRVYSTDHLPPSLRAAIAAAKPSAQAAAFNDEA</sequence>
<proteinExistence type="inferred from homology"/>
<accession>M1GLU5</accession>
<name>M1GLU5_9ZZZZ</name>
<dbReference type="Pfam" id="PF02604">
    <property type="entry name" value="PhdYeFM_antitox"/>
    <property type="match status" value="1"/>
</dbReference>
<evidence type="ECO:0000256" key="1">
    <source>
        <dbReference type="ARBA" id="ARBA00009981"/>
    </source>
</evidence>
<dbReference type="Gene3D" id="3.40.1620.10">
    <property type="entry name" value="YefM-like domain"/>
    <property type="match status" value="1"/>
</dbReference>
<organism evidence="2">
    <name type="scientific">uncultured prokaryote</name>
    <dbReference type="NCBI Taxonomy" id="198431"/>
    <lineage>
        <taxon>unclassified sequences</taxon>
        <taxon>environmental samples</taxon>
    </lineage>
</organism>
<dbReference type="SUPFAM" id="SSF143120">
    <property type="entry name" value="YefM-like"/>
    <property type="match status" value="1"/>
</dbReference>
<dbReference type="AlphaFoldDB" id="M1GLU5"/>
<reference evidence="2" key="1">
    <citation type="journal article" date="2013" name="Appl. Environ. Microbiol.">
        <title>RubisCO Gene Clusters Found in a Metagenome Microarray from Acid Mine Drainage.</title>
        <authorList>
            <person name="Guo X."/>
            <person name="Yin H."/>
            <person name="Cong J."/>
            <person name="Dai Z."/>
            <person name="Liang Y."/>
            <person name="Liu X."/>
        </authorList>
    </citation>
    <scope>NUCLEOTIDE SEQUENCE</scope>
</reference>
<evidence type="ECO:0000313" key="2">
    <source>
        <dbReference type="EMBL" id="AGE14141.1"/>
    </source>
</evidence>
<dbReference type="EMBL" id="JQ815896">
    <property type="protein sequence ID" value="AGE14141.1"/>
    <property type="molecule type" value="Genomic_DNA"/>
</dbReference>
<protein>
    <submittedName>
        <fullName evidence="2">Prevent-host-death family protein</fullName>
    </submittedName>
</protein>
<dbReference type="InterPro" id="IPR036165">
    <property type="entry name" value="YefM-like_sf"/>
</dbReference>
<comment type="similarity">
    <text evidence="1">Belongs to the phD/YefM antitoxin family.</text>
</comment>
<dbReference type="InterPro" id="IPR006442">
    <property type="entry name" value="Antitoxin_Phd/YefM"/>
</dbReference>